<dbReference type="AlphaFoldDB" id="A0A432ZCA7"/>
<dbReference type="EMBL" id="PIQG01000006">
    <property type="protein sequence ID" value="RUO75530.1"/>
    <property type="molecule type" value="Genomic_DNA"/>
</dbReference>
<protein>
    <recommendedName>
        <fullName evidence="2">SAF domain-containing protein</fullName>
    </recommendedName>
</protein>
<accession>A0A432ZCA7</accession>
<keyword evidence="1" id="KW-0812">Transmembrane</keyword>
<feature type="transmembrane region" description="Helical" evidence="1">
    <location>
        <begin position="6"/>
        <end position="26"/>
    </location>
</feature>
<dbReference type="RefSeq" id="WP_126828739.1">
    <property type="nucleotide sequence ID" value="NZ_PIQG01000006.1"/>
</dbReference>
<reference evidence="3 4" key="1">
    <citation type="journal article" date="2011" name="Front. Microbiol.">
        <title>Genomic signatures of strain selection and enhancement in Bacillus atrophaeus var. globigii, a historical biowarfare simulant.</title>
        <authorList>
            <person name="Gibbons H.S."/>
            <person name="Broomall S.M."/>
            <person name="McNew L.A."/>
            <person name="Daligault H."/>
            <person name="Chapman C."/>
            <person name="Bruce D."/>
            <person name="Karavis M."/>
            <person name="Krepps M."/>
            <person name="McGregor P.A."/>
            <person name="Hong C."/>
            <person name="Park K.H."/>
            <person name="Akmal A."/>
            <person name="Feldman A."/>
            <person name="Lin J.S."/>
            <person name="Chang W.E."/>
            <person name="Higgs B.W."/>
            <person name="Demirev P."/>
            <person name="Lindquist J."/>
            <person name="Liem A."/>
            <person name="Fochler E."/>
            <person name="Read T.D."/>
            <person name="Tapia R."/>
            <person name="Johnson S."/>
            <person name="Bishop-Lilly K.A."/>
            <person name="Detter C."/>
            <person name="Han C."/>
            <person name="Sozhamannan S."/>
            <person name="Rosenzweig C.N."/>
            <person name="Skowronski E.W."/>
        </authorList>
    </citation>
    <scope>NUCLEOTIDE SEQUENCE [LARGE SCALE GENOMIC DNA]</scope>
    <source>
        <strain evidence="3 4">PIT1</strain>
    </source>
</reference>
<keyword evidence="1" id="KW-0472">Membrane</keyword>
<feature type="domain" description="SAF" evidence="2">
    <location>
        <begin position="46"/>
        <end position="110"/>
    </location>
</feature>
<dbReference type="Proteomes" id="UP000288279">
    <property type="component" value="Unassembled WGS sequence"/>
</dbReference>
<evidence type="ECO:0000313" key="4">
    <source>
        <dbReference type="Proteomes" id="UP000288279"/>
    </source>
</evidence>
<gene>
    <name evidence="3" type="ORF">CWI83_10390</name>
</gene>
<evidence type="ECO:0000256" key="1">
    <source>
        <dbReference type="SAM" id="Phobius"/>
    </source>
</evidence>
<evidence type="ECO:0000259" key="2">
    <source>
        <dbReference type="SMART" id="SM00858"/>
    </source>
</evidence>
<proteinExistence type="predicted"/>
<sequence length="239" mass="26282">MQKQFVKPLLFIVAFIITSATGYLLLQKLTQQRQTDFINAQQQQMIPVLVAATPIEVGTALELELLQQRNYPPNYIADTWLLPSDAHVVVGLTAQEYIDAGQPLQLSLLAAPQQQDLLPLQANQVAVTATITMEQLIGGLLRVGDHVVLRAQRLGQSALTLDDIEIIALDANTGATASGSEHEIFASTVTFAMTASQASEFELMRDYGFRLWLKSHSAEPLPEHFAQQTQIHRLGATQP</sequence>
<keyword evidence="1" id="KW-1133">Transmembrane helix</keyword>
<organism evidence="3 4">
    <name type="scientific">Pseudidiomarina taiwanensis</name>
    <dbReference type="NCBI Taxonomy" id="337250"/>
    <lineage>
        <taxon>Bacteria</taxon>
        <taxon>Pseudomonadati</taxon>
        <taxon>Pseudomonadota</taxon>
        <taxon>Gammaproteobacteria</taxon>
        <taxon>Alteromonadales</taxon>
        <taxon>Idiomarinaceae</taxon>
        <taxon>Pseudidiomarina</taxon>
    </lineage>
</organism>
<dbReference type="OrthoDB" id="6236420at2"/>
<name>A0A432ZCA7_9GAMM</name>
<dbReference type="Pfam" id="PF08666">
    <property type="entry name" value="SAF"/>
    <property type="match status" value="1"/>
</dbReference>
<dbReference type="InterPro" id="IPR013974">
    <property type="entry name" value="SAF"/>
</dbReference>
<evidence type="ECO:0000313" key="3">
    <source>
        <dbReference type="EMBL" id="RUO75530.1"/>
    </source>
</evidence>
<dbReference type="SMART" id="SM00858">
    <property type="entry name" value="SAF"/>
    <property type="match status" value="1"/>
</dbReference>
<keyword evidence="4" id="KW-1185">Reference proteome</keyword>
<dbReference type="CDD" id="cd11614">
    <property type="entry name" value="SAF_CpaB_FlgA_like"/>
    <property type="match status" value="1"/>
</dbReference>
<comment type="caution">
    <text evidence="3">The sequence shown here is derived from an EMBL/GenBank/DDBJ whole genome shotgun (WGS) entry which is preliminary data.</text>
</comment>